<protein>
    <submittedName>
        <fullName evidence="2">Uncharacterized protein</fullName>
    </submittedName>
</protein>
<accession>A0A016V7N9</accession>
<dbReference type="OrthoDB" id="5804138at2759"/>
<dbReference type="EMBL" id="JARK01001352">
    <property type="protein sequence ID" value="EYC22743.1"/>
    <property type="molecule type" value="Genomic_DNA"/>
</dbReference>
<organism evidence="2 3">
    <name type="scientific">Ancylostoma ceylanicum</name>
    <dbReference type="NCBI Taxonomy" id="53326"/>
    <lineage>
        <taxon>Eukaryota</taxon>
        <taxon>Metazoa</taxon>
        <taxon>Ecdysozoa</taxon>
        <taxon>Nematoda</taxon>
        <taxon>Chromadorea</taxon>
        <taxon>Rhabditida</taxon>
        <taxon>Rhabditina</taxon>
        <taxon>Rhabditomorpha</taxon>
        <taxon>Strongyloidea</taxon>
        <taxon>Ancylostomatidae</taxon>
        <taxon>Ancylostomatinae</taxon>
        <taxon>Ancylostoma</taxon>
    </lineage>
</organism>
<reference evidence="3" key="1">
    <citation type="journal article" date="2015" name="Nat. Genet.">
        <title>The genome and transcriptome of the zoonotic hookworm Ancylostoma ceylanicum identify infection-specific gene families.</title>
        <authorList>
            <person name="Schwarz E.M."/>
            <person name="Hu Y."/>
            <person name="Antoshechkin I."/>
            <person name="Miller M.M."/>
            <person name="Sternberg P.W."/>
            <person name="Aroian R.V."/>
        </authorList>
    </citation>
    <scope>NUCLEOTIDE SEQUENCE</scope>
    <source>
        <strain evidence="3">HY135</strain>
    </source>
</reference>
<evidence type="ECO:0000313" key="3">
    <source>
        <dbReference type="Proteomes" id="UP000024635"/>
    </source>
</evidence>
<proteinExistence type="predicted"/>
<name>A0A016V7N9_9BILA</name>
<gene>
    <name evidence="2" type="primary">Acey_s0016.g2923</name>
    <name evidence="2" type="synonym">Acey-K10H10.12</name>
    <name evidence="2" type="ORF">Y032_0016g2923</name>
</gene>
<evidence type="ECO:0000313" key="2">
    <source>
        <dbReference type="EMBL" id="EYC22743.1"/>
    </source>
</evidence>
<sequence>MLSTDLFTLLCFVDLIVHGNSQYGKSLQCYEAVRLRENHCVLGQLWCQQGSHKLYSPTQCPAQTLECFKFTCDAEEAEFVARGCGVSLLTTAAGLPNESCHQAISICEHVGGIGSCFTCNDQHMCNTATSFSLLTVLLLVVLVRI</sequence>
<evidence type="ECO:0000256" key="1">
    <source>
        <dbReference type="SAM" id="SignalP"/>
    </source>
</evidence>
<dbReference type="Proteomes" id="UP000024635">
    <property type="component" value="Unassembled WGS sequence"/>
</dbReference>
<keyword evidence="1" id="KW-0732">Signal</keyword>
<dbReference type="AlphaFoldDB" id="A0A016V7N9"/>
<feature type="chain" id="PRO_5001493070" evidence="1">
    <location>
        <begin position="22"/>
        <end position="145"/>
    </location>
</feature>
<feature type="signal peptide" evidence="1">
    <location>
        <begin position="1"/>
        <end position="21"/>
    </location>
</feature>
<comment type="caution">
    <text evidence="2">The sequence shown here is derived from an EMBL/GenBank/DDBJ whole genome shotgun (WGS) entry which is preliminary data.</text>
</comment>
<keyword evidence="3" id="KW-1185">Reference proteome</keyword>